<dbReference type="HOGENOM" id="CLU_2814909_0_0_1"/>
<name>K1PNB4_MAGGI</name>
<evidence type="ECO:0000313" key="1">
    <source>
        <dbReference type="EMBL" id="EKC25502.1"/>
    </source>
</evidence>
<protein>
    <submittedName>
        <fullName evidence="1">Uncharacterized protein</fullName>
    </submittedName>
</protein>
<dbReference type="EMBL" id="JH818877">
    <property type="protein sequence ID" value="EKC25502.1"/>
    <property type="molecule type" value="Genomic_DNA"/>
</dbReference>
<reference evidence="1" key="1">
    <citation type="journal article" date="2012" name="Nature">
        <title>The oyster genome reveals stress adaptation and complexity of shell formation.</title>
        <authorList>
            <person name="Zhang G."/>
            <person name="Fang X."/>
            <person name="Guo X."/>
            <person name="Li L."/>
            <person name="Luo R."/>
            <person name="Xu F."/>
            <person name="Yang P."/>
            <person name="Zhang L."/>
            <person name="Wang X."/>
            <person name="Qi H."/>
            <person name="Xiong Z."/>
            <person name="Que H."/>
            <person name="Xie Y."/>
            <person name="Holland P.W."/>
            <person name="Paps J."/>
            <person name="Zhu Y."/>
            <person name="Wu F."/>
            <person name="Chen Y."/>
            <person name="Wang J."/>
            <person name="Peng C."/>
            <person name="Meng J."/>
            <person name="Yang L."/>
            <person name="Liu J."/>
            <person name="Wen B."/>
            <person name="Zhang N."/>
            <person name="Huang Z."/>
            <person name="Zhu Q."/>
            <person name="Feng Y."/>
            <person name="Mount A."/>
            <person name="Hedgecock D."/>
            <person name="Xu Z."/>
            <person name="Liu Y."/>
            <person name="Domazet-Loso T."/>
            <person name="Du Y."/>
            <person name="Sun X."/>
            <person name="Zhang S."/>
            <person name="Liu B."/>
            <person name="Cheng P."/>
            <person name="Jiang X."/>
            <person name="Li J."/>
            <person name="Fan D."/>
            <person name="Wang W."/>
            <person name="Fu W."/>
            <person name="Wang T."/>
            <person name="Wang B."/>
            <person name="Zhang J."/>
            <person name="Peng Z."/>
            <person name="Li Y."/>
            <person name="Li N."/>
            <person name="Wang J."/>
            <person name="Chen M."/>
            <person name="He Y."/>
            <person name="Tan F."/>
            <person name="Song X."/>
            <person name="Zheng Q."/>
            <person name="Huang R."/>
            <person name="Yang H."/>
            <person name="Du X."/>
            <person name="Chen L."/>
            <person name="Yang M."/>
            <person name="Gaffney P.M."/>
            <person name="Wang S."/>
            <person name="Luo L."/>
            <person name="She Z."/>
            <person name="Ming Y."/>
            <person name="Huang W."/>
            <person name="Zhang S."/>
            <person name="Huang B."/>
            <person name="Zhang Y."/>
            <person name="Qu T."/>
            <person name="Ni P."/>
            <person name="Miao G."/>
            <person name="Wang J."/>
            <person name="Wang Q."/>
            <person name="Steinberg C.E."/>
            <person name="Wang H."/>
            <person name="Li N."/>
            <person name="Qian L."/>
            <person name="Zhang G."/>
            <person name="Li Y."/>
            <person name="Yang H."/>
            <person name="Liu X."/>
            <person name="Wang J."/>
            <person name="Yin Y."/>
            <person name="Wang J."/>
        </authorList>
    </citation>
    <scope>NUCLEOTIDE SEQUENCE [LARGE SCALE GENOMIC DNA]</scope>
    <source>
        <strain evidence="1">05x7-T-G4-1.051#20</strain>
    </source>
</reference>
<sequence length="67" mass="7785">MQLVERISPDVILLQPGDDINDTSCATDVLLKLKRLITVLRKKQPDSTMIVASIFFQRRHWIFFTVL</sequence>
<accession>K1PNB4</accession>
<dbReference type="AlphaFoldDB" id="K1PNB4"/>
<proteinExistence type="predicted"/>
<dbReference type="InParanoid" id="K1PNB4"/>
<gene>
    <name evidence="1" type="ORF">CGI_10019382</name>
</gene>
<organism evidence="1">
    <name type="scientific">Magallana gigas</name>
    <name type="common">Pacific oyster</name>
    <name type="synonym">Crassostrea gigas</name>
    <dbReference type="NCBI Taxonomy" id="29159"/>
    <lineage>
        <taxon>Eukaryota</taxon>
        <taxon>Metazoa</taxon>
        <taxon>Spiralia</taxon>
        <taxon>Lophotrochozoa</taxon>
        <taxon>Mollusca</taxon>
        <taxon>Bivalvia</taxon>
        <taxon>Autobranchia</taxon>
        <taxon>Pteriomorphia</taxon>
        <taxon>Ostreida</taxon>
        <taxon>Ostreoidea</taxon>
        <taxon>Ostreidae</taxon>
        <taxon>Magallana</taxon>
    </lineage>
</organism>